<sequence length="750" mass="81197">MKTYTFHLIANAHLDPVWLWDAREGLNEGAQTCRTLCDLLDEDPELTFIRGESAIYEHIERTDPALLERIRAFVKAGRWDVVGGTYIQPDTNLPATETLSRHFTRGLNYFQSRFGVRPRVAWAADSFGHSAGLPDILAAAGMEGFAFTRPAEGQFSLAKPAFWWRGPAGGCVLAYRPPAGWYGSEHDELPRRLDEALAAASSGDLENVGVFFGVGNHGGGPTRRQIADIRAWAASHPEARVVFSTLHSLFDALRAEAAAQGEGFLPVHTGELGFCLRGCYATSAKLKFSYRQTEALVSRADATTAAIAAALNQAPADLSEAWDAVLFNSFHDILPGTSIERALDEQLDQLGGARHTARTAEFEALNALARQVDMTVPAAGGDLPTAVPFLIWNPHPFALDGPIELEGCLDYRPLWTYEGRPGEVPLEVLGPDGKPAPYQRIETENQFTPNLPWRARVLVPVTLPPRGWAVYTLGWSEAAEPVPNHGGARASSPGAIASEVYSVEARIGDSHVQILRNGAPMLGAAGLSVETVEDPYGSWGDMGENPESLSLSDVRETWTVTHCRVLESGPERAKLWVRLAGGSSRLDFTFSVSHGRDAVDVAARLLWNERSARLKLVLPARAAEAEFDVPGGSITRGPLGEVPGGRWVRTESLGFASDSLYAFDLKDGTLRATVCRATHYASDATLGADDEPWRPALDCGELRFRFLLTAGKSPLPHLARVLEQPPIVLIAPATPGPWARSGSVSASPSE</sequence>
<dbReference type="PANTHER" id="PTHR46017:SF1">
    <property type="entry name" value="ALPHA-MANNOSIDASE 2C1"/>
    <property type="match status" value="1"/>
</dbReference>
<dbReference type="GO" id="GO:0009313">
    <property type="term" value="P:oligosaccharide catabolic process"/>
    <property type="evidence" value="ECO:0007669"/>
    <property type="project" value="TreeGrafter"/>
</dbReference>
<dbReference type="Gene3D" id="3.20.110.10">
    <property type="entry name" value="Glycoside hydrolase 38, N terminal domain"/>
    <property type="match status" value="1"/>
</dbReference>
<dbReference type="Proteomes" id="UP000287394">
    <property type="component" value="Chromosome"/>
</dbReference>
<keyword evidence="4" id="KW-0326">Glycosidase</keyword>
<dbReference type="Pfam" id="PF09261">
    <property type="entry name" value="Alpha-mann_mid"/>
    <property type="match status" value="1"/>
</dbReference>
<dbReference type="InterPro" id="IPR011013">
    <property type="entry name" value="Gal_mutarotase_sf_dom"/>
</dbReference>
<dbReference type="RefSeq" id="WP_119321745.1">
    <property type="nucleotide sequence ID" value="NZ_AP025739.1"/>
</dbReference>
<evidence type="ECO:0000256" key="2">
    <source>
        <dbReference type="ARBA" id="ARBA00022723"/>
    </source>
</evidence>
<evidence type="ECO:0000313" key="5">
    <source>
        <dbReference type="EMBL" id="BDI34205.1"/>
    </source>
</evidence>
<keyword evidence="2" id="KW-0479">Metal-binding</keyword>
<dbReference type="AlphaFoldDB" id="A0A402CWM1"/>
<proteinExistence type="inferred from homology"/>
<evidence type="ECO:0000256" key="3">
    <source>
        <dbReference type="ARBA" id="ARBA00022801"/>
    </source>
</evidence>
<dbReference type="InterPro" id="IPR000602">
    <property type="entry name" value="Glyco_hydro_38_N"/>
</dbReference>
<dbReference type="GO" id="GO:0046872">
    <property type="term" value="F:metal ion binding"/>
    <property type="evidence" value="ECO:0007669"/>
    <property type="project" value="UniProtKB-KW"/>
</dbReference>
<dbReference type="InterPro" id="IPR015341">
    <property type="entry name" value="Glyco_hydro_38_cen"/>
</dbReference>
<keyword evidence="6" id="KW-1185">Reference proteome</keyword>
<organism evidence="5 6">
    <name type="scientific">Capsulimonas corticalis</name>
    <dbReference type="NCBI Taxonomy" id="2219043"/>
    <lineage>
        <taxon>Bacteria</taxon>
        <taxon>Bacillati</taxon>
        <taxon>Armatimonadota</taxon>
        <taxon>Armatimonadia</taxon>
        <taxon>Capsulimonadales</taxon>
        <taxon>Capsulimonadaceae</taxon>
        <taxon>Capsulimonas</taxon>
    </lineage>
</organism>
<evidence type="ECO:0000313" key="6">
    <source>
        <dbReference type="Proteomes" id="UP000287394"/>
    </source>
</evidence>
<dbReference type="SUPFAM" id="SSF88713">
    <property type="entry name" value="Glycoside hydrolase/deacetylase"/>
    <property type="match status" value="1"/>
</dbReference>
<dbReference type="InterPro" id="IPR028995">
    <property type="entry name" value="Glyco_hydro_57/38_cen_sf"/>
</dbReference>
<evidence type="ECO:0000256" key="1">
    <source>
        <dbReference type="ARBA" id="ARBA00009792"/>
    </source>
</evidence>
<accession>A0A402CWM1</accession>
<dbReference type="InterPro" id="IPR011330">
    <property type="entry name" value="Glyco_hydro/deAcase_b/a-brl"/>
</dbReference>
<protein>
    <submittedName>
        <fullName evidence="5">Uncharacterized protein</fullName>
    </submittedName>
</protein>
<comment type="similarity">
    <text evidence="1">Belongs to the glycosyl hydrolase 38 family.</text>
</comment>
<dbReference type="SUPFAM" id="SSF88688">
    <property type="entry name" value="Families 57/38 glycoside transferase middle domain"/>
    <property type="match status" value="1"/>
</dbReference>
<dbReference type="SUPFAM" id="SSF74650">
    <property type="entry name" value="Galactose mutarotase-like"/>
    <property type="match status" value="1"/>
</dbReference>
<dbReference type="GO" id="GO:0004559">
    <property type="term" value="F:alpha-mannosidase activity"/>
    <property type="evidence" value="ECO:0007669"/>
    <property type="project" value="InterPro"/>
</dbReference>
<name>A0A402CWM1_9BACT</name>
<keyword evidence="3" id="KW-0378">Hydrolase</keyword>
<gene>
    <name evidence="5" type="ORF">CCAX7_62560</name>
</gene>
<dbReference type="GO" id="GO:0030246">
    <property type="term" value="F:carbohydrate binding"/>
    <property type="evidence" value="ECO:0007669"/>
    <property type="project" value="InterPro"/>
</dbReference>
<dbReference type="KEGG" id="ccot:CCAX7_62560"/>
<dbReference type="Gene3D" id="1.20.1270.50">
    <property type="entry name" value="Glycoside hydrolase family 38, central domain"/>
    <property type="match status" value="1"/>
</dbReference>
<dbReference type="Pfam" id="PF01074">
    <property type="entry name" value="Glyco_hydro_38N"/>
    <property type="match status" value="1"/>
</dbReference>
<dbReference type="InterPro" id="IPR027291">
    <property type="entry name" value="Glyco_hydro_38_N_sf"/>
</dbReference>
<dbReference type="PANTHER" id="PTHR46017">
    <property type="entry name" value="ALPHA-MANNOSIDASE 2C1"/>
    <property type="match status" value="1"/>
</dbReference>
<dbReference type="GO" id="GO:0006013">
    <property type="term" value="P:mannose metabolic process"/>
    <property type="evidence" value="ECO:0007669"/>
    <property type="project" value="InterPro"/>
</dbReference>
<evidence type="ECO:0000256" key="4">
    <source>
        <dbReference type="ARBA" id="ARBA00023295"/>
    </source>
</evidence>
<dbReference type="OrthoDB" id="1049785at2"/>
<dbReference type="EMBL" id="AP025739">
    <property type="protein sequence ID" value="BDI34205.1"/>
    <property type="molecule type" value="Genomic_DNA"/>
</dbReference>
<dbReference type="SMART" id="SM00872">
    <property type="entry name" value="Alpha-mann_mid"/>
    <property type="match status" value="1"/>
</dbReference>
<dbReference type="CDD" id="cd10789">
    <property type="entry name" value="GH38N_AMII_ER_cytosolic"/>
    <property type="match status" value="1"/>
</dbReference>
<dbReference type="InterPro" id="IPR037094">
    <property type="entry name" value="Glyco_hydro_38_cen_sf"/>
</dbReference>
<reference evidence="5 6" key="1">
    <citation type="journal article" date="2019" name="Int. J. Syst. Evol. Microbiol.">
        <title>Capsulimonas corticalis gen. nov., sp. nov., an aerobic capsulated bacterium, of a novel bacterial order, Capsulimonadales ord. nov., of the class Armatimonadia of the phylum Armatimonadetes.</title>
        <authorList>
            <person name="Li J."/>
            <person name="Kudo C."/>
            <person name="Tonouchi A."/>
        </authorList>
    </citation>
    <scope>NUCLEOTIDE SEQUENCE [LARGE SCALE GENOMIC DNA]</scope>
    <source>
        <strain evidence="5 6">AX-7</strain>
    </source>
</reference>
<dbReference type="Gene3D" id="2.70.98.30">
    <property type="entry name" value="Golgi alpha-mannosidase II, domain 4"/>
    <property type="match status" value="1"/>
</dbReference>